<gene>
    <name evidence="2" type="ORF">H7849_11975</name>
</gene>
<evidence type="ECO:0000313" key="2">
    <source>
        <dbReference type="EMBL" id="QNI34544.1"/>
    </source>
</evidence>
<name>A0A7G8BPS4_9BACT</name>
<feature type="chain" id="PRO_5028930545" evidence="1">
    <location>
        <begin position="19"/>
        <end position="784"/>
    </location>
</feature>
<dbReference type="Proteomes" id="UP000515312">
    <property type="component" value="Chromosome"/>
</dbReference>
<reference evidence="2 3" key="1">
    <citation type="submission" date="2020-08" db="EMBL/GenBank/DDBJ databases">
        <title>Edaphobacter telluris sp. nov. and Acidobacterium dinghuensis sp. nov., two acidobacteria isolated from forest soil.</title>
        <authorList>
            <person name="Fu J."/>
            <person name="Qiu L."/>
        </authorList>
    </citation>
    <scope>NUCLEOTIDE SEQUENCE [LARGE SCALE GENOMIC DNA]</scope>
    <source>
        <strain evidence="2">4Y35</strain>
    </source>
</reference>
<sequence length="784" mass="80808">MRFMTAILVLLTTVPAMAQTGAGASRRHGELTPLQYNFGPFTAVAPYNNQPGYTLLSNAQVQPASTISDNNAFASTSNFTAIRQDDATTTFSVASNVGTITTGSASGANYVIGSSASSFSIPDTFIEVEIMQNGTTSGTDHIALGMTAPESGSNPTLQINAEVDMVGRNCFMHVLYAGTDHVLGSASFTAPSAPWYLGFSLMGSQATAFYNSGSGWQQITTGDVSSYYDPRTSGNLTGFQTAVKLFTSQATTWKLANLKTGLFGGTGMRDVALVTYPDGRPYMRGSVAYFIASIGGFTSTTLDSGNAIFSYDLVSGTLTMLGSLGVSRSSAVYEDQAGDIIYDPINNQERLLIGTWATTSNAPATVYTSQSISTDDWLSGGPHVTPAASTVTVPSASSNYDANMACTSWNYSASTCSLWTMAIVSGNPGSGVGSEFLSSTADPSANSWSVLASTSNLGYEGSRILRTATTSGSKGVSYFGAWGGKIGSAVRTSSIYSPAGSSLGALNAPWPAGTFNPSHPELVAFGNTEYLISFADVLWGTASGSIGNFAVSSAPKYVPQTNWPTLVNTGSTFSGSSTVSSVTLSTGDYASSFTFTAGDLVIAVGRGNSASETTMSITDSLGDTFTCGTINSISPSGATGYDFGCYSFVTHSGTATFTHSIGTSANFVGLTVEQFRPGFLTSVDNGVSYSNIVTGSKVSLYTSNAFSTSAKGLVIVCPDALFNAGTFQPGLIGPYAASFGAGFSSGAAPCIGTLTNGAQTSITATLNNGLAATGWWGGTIMSFK</sequence>
<protein>
    <submittedName>
        <fullName evidence="2">Uncharacterized protein</fullName>
    </submittedName>
</protein>
<feature type="signal peptide" evidence="1">
    <location>
        <begin position="1"/>
        <end position="18"/>
    </location>
</feature>
<dbReference type="KEGG" id="adin:H7849_11975"/>
<dbReference type="AlphaFoldDB" id="A0A7G8BPS4"/>
<evidence type="ECO:0000313" key="3">
    <source>
        <dbReference type="Proteomes" id="UP000515312"/>
    </source>
</evidence>
<keyword evidence="1" id="KW-0732">Signal</keyword>
<accession>A0A7G8BPS4</accession>
<dbReference type="RefSeq" id="WP_186746788.1">
    <property type="nucleotide sequence ID" value="NZ_CP060394.1"/>
</dbReference>
<organism evidence="2 3">
    <name type="scientific">Alloacidobacterium dinghuense</name>
    <dbReference type="NCBI Taxonomy" id="2763107"/>
    <lineage>
        <taxon>Bacteria</taxon>
        <taxon>Pseudomonadati</taxon>
        <taxon>Acidobacteriota</taxon>
        <taxon>Terriglobia</taxon>
        <taxon>Terriglobales</taxon>
        <taxon>Acidobacteriaceae</taxon>
        <taxon>Alloacidobacterium</taxon>
    </lineage>
</organism>
<keyword evidence="3" id="KW-1185">Reference proteome</keyword>
<evidence type="ECO:0000256" key="1">
    <source>
        <dbReference type="SAM" id="SignalP"/>
    </source>
</evidence>
<dbReference type="EMBL" id="CP060394">
    <property type="protein sequence ID" value="QNI34544.1"/>
    <property type="molecule type" value="Genomic_DNA"/>
</dbReference>
<proteinExistence type="predicted"/>